<keyword evidence="2" id="KW-0472">Membrane</keyword>
<keyword evidence="2" id="KW-0812">Transmembrane</keyword>
<reference evidence="3 4" key="1">
    <citation type="submission" date="2018-06" db="EMBL/GenBank/DDBJ databases">
        <title>Lujinxingia sediminis gen. nov. sp. nov., a new facultative anaerobic member of the class Deltaproteobacteria, and proposal of Lujinxingaceae fam. nov.</title>
        <authorList>
            <person name="Guo L.-Y."/>
            <person name="Li C.-M."/>
            <person name="Wang S."/>
            <person name="Du Z.-J."/>
        </authorList>
    </citation>
    <scope>NUCLEOTIDE SEQUENCE [LARGE SCALE GENOMIC DNA]</scope>
    <source>
        <strain evidence="3 4">FA350</strain>
    </source>
</reference>
<accession>A0A2Z4FLS5</accession>
<name>A0A2Z4FLS5_9DELT</name>
<evidence type="ECO:0000256" key="1">
    <source>
        <dbReference type="SAM" id="MobiDB-lite"/>
    </source>
</evidence>
<feature type="transmembrane region" description="Helical" evidence="2">
    <location>
        <begin position="127"/>
        <end position="147"/>
    </location>
</feature>
<proteinExistence type="predicted"/>
<gene>
    <name evidence="3" type="ORF">DN745_11645</name>
</gene>
<evidence type="ECO:0000313" key="4">
    <source>
        <dbReference type="Proteomes" id="UP000249799"/>
    </source>
</evidence>
<dbReference type="EMBL" id="CP030032">
    <property type="protein sequence ID" value="AWV89957.1"/>
    <property type="molecule type" value="Genomic_DNA"/>
</dbReference>
<feature type="compositionally biased region" description="Basic and acidic residues" evidence="1">
    <location>
        <begin position="46"/>
        <end position="76"/>
    </location>
</feature>
<evidence type="ECO:0000313" key="3">
    <source>
        <dbReference type="EMBL" id="AWV89957.1"/>
    </source>
</evidence>
<feature type="transmembrane region" description="Helical" evidence="2">
    <location>
        <begin position="101"/>
        <end position="121"/>
    </location>
</feature>
<keyword evidence="2" id="KW-1133">Transmembrane helix</keyword>
<dbReference type="AlphaFoldDB" id="A0A2Z4FLS5"/>
<protein>
    <submittedName>
        <fullName evidence="3">Uncharacterized protein</fullName>
    </submittedName>
</protein>
<feature type="compositionally biased region" description="Polar residues" evidence="1">
    <location>
        <begin position="25"/>
        <end position="35"/>
    </location>
</feature>
<feature type="region of interest" description="Disordered" evidence="1">
    <location>
        <begin position="1"/>
        <end position="76"/>
    </location>
</feature>
<evidence type="ECO:0000256" key="2">
    <source>
        <dbReference type="SAM" id="Phobius"/>
    </source>
</evidence>
<sequence>MAGSVLATSLPSFAQPGDASAPTGAKNQAKQPAQKSKTKEAEEDELFRTREVRESQEAEARERQGEVREIDEKPLEEMSLEEAKEAGFIFGDQAEEESRSAAIFLAATAGLLVHGAGHWYVDEPTTALYLLVAEGVSVGLMGSAFLWRWLSDDSPASQVYAGPALYAGLGLFGLSYILDVIGTAQNSQIGIAENTRRARGISVAADYRYLGLEELSAGSLQLLSAGTTVDFGTFYFGGRTDQEISLETSVYGATLGGRPWQGPFTHDYVFAEVDGEWLNFGGIGGFRRLSGQVRAGVSFELGHWVSQLRRVAIGASIGYGRHWYAFPIPSGPELKHAIEVSYIPVETFLHFNLTERLNARLAYEYRQGDFLQTARPGLGMASLEFLYRSTNRLDLVLRGRLSGGFSLSGGLRLWLWE</sequence>
<dbReference type="Proteomes" id="UP000249799">
    <property type="component" value="Chromosome"/>
</dbReference>
<organism evidence="3 4">
    <name type="scientific">Bradymonas sediminis</name>
    <dbReference type="NCBI Taxonomy" id="1548548"/>
    <lineage>
        <taxon>Bacteria</taxon>
        <taxon>Deltaproteobacteria</taxon>
        <taxon>Bradymonadales</taxon>
        <taxon>Bradymonadaceae</taxon>
        <taxon>Bradymonas</taxon>
    </lineage>
</organism>
<feature type="compositionally biased region" description="Polar residues" evidence="1">
    <location>
        <begin position="1"/>
        <end position="12"/>
    </location>
</feature>
<feature type="transmembrane region" description="Helical" evidence="2">
    <location>
        <begin position="159"/>
        <end position="178"/>
    </location>
</feature>
<dbReference type="OrthoDB" id="5493775at2"/>
<keyword evidence="4" id="KW-1185">Reference proteome</keyword>
<dbReference type="KEGG" id="bsed:DN745_11645"/>